<evidence type="ECO:0000313" key="8">
    <source>
        <dbReference type="EMBL" id="MDP8147653.1"/>
    </source>
</evidence>
<dbReference type="SUPFAM" id="SSF52540">
    <property type="entry name" value="P-loop containing nucleoside triphosphate hydrolases"/>
    <property type="match status" value="1"/>
</dbReference>
<dbReference type="InterPro" id="IPR027094">
    <property type="entry name" value="Mitofusin_fam"/>
</dbReference>
<dbReference type="InterPro" id="IPR045063">
    <property type="entry name" value="Dynamin_N"/>
</dbReference>
<evidence type="ECO:0000256" key="5">
    <source>
        <dbReference type="ARBA" id="ARBA00023136"/>
    </source>
</evidence>
<dbReference type="PANTHER" id="PTHR10465:SF0">
    <property type="entry name" value="SARCALUMENIN"/>
    <property type="match status" value="1"/>
</dbReference>
<dbReference type="GO" id="GO:0016020">
    <property type="term" value="C:membrane"/>
    <property type="evidence" value="ECO:0007669"/>
    <property type="project" value="UniProtKB-SubCell"/>
</dbReference>
<dbReference type="Gene3D" id="3.40.50.300">
    <property type="entry name" value="P-loop containing nucleotide triphosphate hydrolases"/>
    <property type="match status" value="1"/>
</dbReference>
<keyword evidence="6" id="KW-0175">Coiled coil</keyword>
<reference evidence="8 9" key="1">
    <citation type="journal article" date="2023" name="Front. Microbiol.">
        <title>Phylogeography and host specificity of Pasteurellaceae pathogenic to sea-farmed fish in the north-east Atlantic.</title>
        <authorList>
            <person name="Gulla S."/>
            <person name="Colquhoun D.J."/>
            <person name="Olsen A.B."/>
            <person name="Spilsberg B."/>
            <person name="Lagesen K."/>
            <person name="Aakesson C.P."/>
            <person name="Strom S."/>
            <person name="Manji F."/>
            <person name="Birkbeck T.H."/>
            <person name="Nilsen H.K."/>
        </authorList>
    </citation>
    <scope>NUCLEOTIDE SEQUENCE [LARGE SCALE GENOMIC DNA]</scope>
    <source>
        <strain evidence="8 9">NVIB3131</strain>
    </source>
</reference>
<evidence type="ECO:0000256" key="1">
    <source>
        <dbReference type="ARBA" id="ARBA00004370"/>
    </source>
</evidence>
<feature type="coiled-coil region" evidence="6">
    <location>
        <begin position="273"/>
        <end position="311"/>
    </location>
</feature>
<name>A0AAW8C8T9_9PAST</name>
<keyword evidence="4" id="KW-0342">GTP-binding</keyword>
<dbReference type="GO" id="GO:0005525">
    <property type="term" value="F:GTP binding"/>
    <property type="evidence" value="ECO:0007669"/>
    <property type="project" value="UniProtKB-KW"/>
</dbReference>
<organism evidence="8 9">
    <name type="scientific">Phocoenobacter atlanticus subsp. atlanticus</name>
    <dbReference type="NCBI Taxonomy" id="3061285"/>
    <lineage>
        <taxon>Bacteria</taxon>
        <taxon>Pseudomonadati</taxon>
        <taxon>Pseudomonadota</taxon>
        <taxon>Gammaproteobacteria</taxon>
        <taxon>Pasteurellales</taxon>
        <taxon>Pasteurellaceae</taxon>
        <taxon>Phocoenobacter</taxon>
        <taxon>Phocoenobacter atlanticus</taxon>
    </lineage>
</organism>
<dbReference type="Proteomes" id="UP001226020">
    <property type="component" value="Unassembled WGS sequence"/>
</dbReference>
<keyword evidence="5" id="KW-0472">Membrane</keyword>
<evidence type="ECO:0000256" key="4">
    <source>
        <dbReference type="ARBA" id="ARBA00023134"/>
    </source>
</evidence>
<dbReference type="RefSeq" id="WP_306350708.1">
    <property type="nucleotide sequence ID" value="NZ_JASAWV010000002.1"/>
</dbReference>
<dbReference type="GO" id="GO:0003924">
    <property type="term" value="F:GTPase activity"/>
    <property type="evidence" value="ECO:0007669"/>
    <property type="project" value="InterPro"/>
</dbReference>
<evidence type="ECO:0000256" key="6">
    <source>
        <dbReference type="SAM" id="Coils"/>
    </source>
</evidence>
<gene>
    <name evidence="8" type="ORF">QJU57_00970</name>
</gene>
<keyword evidence="3" id="KW-0378">Hydrolase</keyword>
<comment type="subcellular location">
    <subcellularLocation>
        <location evidence="1">Membrane</location>
    </subcellularLocation>
</comment>
<proteinExistence type="predicted"/>
<dbReference type="Pfam" id="PF00350">
    <property type="entry name" value="Dynamin_N"/>
    <property type="match status" value="1"/>
</dbReference>
<evidence type="ECO:0000256" key="2">
    <source>
        <dbReference type="ARBA" id="ARBA00022741"/>
    </source>
</evidence>
<evidence type="ECO:0000256" key="3">
    <source>
        <dbReference type="ARBA" id="ARBA00022801"/>
    </source>
</evidence>
<dbReference type="PANTHER" id="PTHR10465">
    <property type="entry name" value="TRANSMEMBRANE GTPASE FZO1"/>
    <property type="match status" value="1"/>
</dbReference>
<sequence length="560" mass="64317">MTIKLQTQKQFLEYVSKVQETIEDLEFQAQDTGNTDCKKELENLTTEIKEKQLVIPIVGGFSAGKSTLLNSFLGVDKLPVAITPETSVAAELIASEREHIVSVDDNGTEKDNQSFDDIKRDARNLDHIKVFLNNQNLREIEPLILVDMPGFDSPVSQHNKAIDCYMNKAAHFVFLNSVEDGTVPKSILQQMDRVTTYFNKSFSFGITKTDLRPQTYVEEVKEEMAEQLEDYSFDKEIMTFELGSGENLKQFIQSIKPEHLFKEQFVEQLLIHNKGLQNAIQQKIETYQQEDENVIQAIKNIEEDIKEHQQNSKKEIKYLRSQVDNSDITSICNKVMADFYNKIDYLSSLYQIPDLLKNEITQTVSDSLTCHLKERLEKISKSMAENVQYSIQNSLGDLDLLFNFESIEENTDFEFDNSTIKVGVDVITLVLNVIPLGVTLSKIIKIATPIIHTLSSLFFSQKVEQQLDYQQLTKNTLLGEVAPQIKSKIDGEISKIYREETAKFIEQNSKKLEEEMQKIIDNFTRSLLEKEQNRNNLEQEISKLNTIITQLNTLKTQYLN</sequence>
<protein>
    <submittedName>
        <fullName evidence="8">Dynamin family protein</fullName>
    </submittedName>
</protein>
<keyword evidence="2" id="KW-0547">Nucleotide-binding</keyword>
<feature type="domain" description="Dynamin N-terminal" evidence="7">
    <location>
        <begin position="56"/>
        <end position="180"/>
    </location>
</feature>
<dbReference type="InterPro" id="IPR027417">
    <property type="entry name" value="P-loop_NTPase"/>
</dbReference>
<dbReference type="AlphaFoldDB" id="A0AAW8C8T9"/>
<feature type="coiled-coil region" evidence="6">
    <location>
        <begin position="502"/>
        <end position="554"/>
    </location>
</feature>
<keyword evidence="9" id="KW-1185">Reference proteome</keyword>
<comment type="caution">
    <text evidence="8">The sequence shown here is derived from an EMBL/GenBank/DDBJ whole genome shotgun (WGS) entry which is preliminary data.</text>
</comment>
<evidence type="ECO:0000259" key="7">
    <source>
        <dbReference type="Pfam" id="PF00350"/>
    </source>
</evidence>
<evidence type="ECO:0000313" key="9">
    <source>
        <dbReference type="Proteomes" id="UP001226020"/>
    </source>
</evidence>
<accession>A0AAW8C8T9</accession>
<dbReference type="EMBL" id="JASAXT010000002">
    <property type="protein sequence ID" value="MDP8147653.1"/>
    <property type="molecule type" value="Genomic_DNA"/>
</dbReference>